<name>A0A6I9X2U4_9HYME</name>
<dbReference type="AlphaFoldDB" id="A0A6I9X2U4"/>
<dbReference type="OrthoDB" id="10027872at2759"/>
<evidence type="ECO:0000313" key="2">
    <source>
        <dbReference type="Proteomes" id="UP000504615"/>
    </source>
</evidence>
<dbReference type="Gene3D" id="2.120.10.80">
    <property type="entry name" value="Kelch-type beta propeller"/>
    <property type="match status" value="1"/>
</dbReference>
<evidence type="ECO:0000313" key="3">
    <source>
        <dbReference type="RefSeq" id="XP_011646901.1"/>
    </source>
</evidence>
<reference evidence="3" key="1">
    <citation type="submission" date="2025-08" db="UniProtKB">
        <authorList>
            <consortium name="RefSeq"/>
        </authorList>
    </citation>
    <scope>IDENTIFICATION</scope>
</reference>
<organism evidence="2 3">
    <name type="scientific">Pogonomyrmex barbatus</name>
    <name type="common">red harvester ant</name>
    <dbReference type="NCBI Taxonomy" id="144034"/>
    <lineage>
        <taxon>Eukaryota</taxon>
        <taxon>Metazoa</taxon>
        <taxon>Ecdysozoa</taxon>
        <taxon>Arthropoda</taxon>
        <taxon>Hexapoda</taxon>
        <taxon>Insecta</taxon>
        <taxon>Pterygota</taxon>
        <taxon>Neoptera</taxon>
        <taxon>Endopterygota</taxon>
        <taxon>Hymenoptera</taxon>
        <taxon>Apocrita</taxon>
        <taxon>Aculeata</taxon>
        <taxon>Formicoidea</taxon>
        <taxon>Formicidae</taxon>
        <taxon>Myrmicinae</taxon>
        <taxon>Pogonomyrmex</taxon>
    </lineage>
</organism>
<dbReference type="GeneID" id="105433329"/>
<keyword evidence="1" id="KW-0880">Kelch repeat</keyword>
<keyword evidence="2" id="KW-1185">Reference proteome</keyword>
<dbReference type="InterPro" id="IPR006652">
    <property type="entry name" value="Kelch_1"/>
</dbReference>
<dbReference type="KEGG" id="pbar:105433329"/>
<evidence type="ECO:0000256" key="1">
    <source>
        <dbReference type="ARBA" id="ARBA00022441"/>
    </source>
</evidence>
<accession>A0A6I9X2U4</accession>
<dbReference type="Proteomes" id="UP000504615">
    <property type="component" value="Unplaced"/>
</dbReference>
<proteinExistence type="predicted"/>
<protein>
    <submittedName>
        <fullName evidence="3">Uncharacterized protein LOC105433329</fullName>
    </submittedName>
</protein>
<dbReference type="SMART" id="SM00612">
    <property type="entry name" value="Kelch"/>
    <property type="match status" value="1"/>
</dbReference>
<dbReference type="InterPro" id="IPR015915">
    <property type="entry name" value="Kelch-typ_b-propeller"/>
</dbReference>
<gene>
    <name evidence="3" type="primary">LOC105433329</name>
</gene>
<dbReference type="SUPFAM" id="SSF117281">
    <property type="entry name" value="Kelch motif"/>
    <property type="match status" value="1"/>
</dbReference>
<dbReference type="RefSeq" id="XP_011646901.1">
    <property type="nucleotide sequence ID" value="XM_011648599.1"/>
</dbReference>
<sequence>MFDNADVNSDFFIYCWDGKEFFKFTSFKYPKDISKHCNCSHSALQGEIIVARGYNLYLLGGQHTCNQNYNKKVWRYSLISKKWYFQTVMPIARRDMIAVFIKNKLIILAGIGHHGRKVNRIDIYDVHADSKKTPDTHI</sequence>